<evidence type="ECO:0000256" key="4">
    <source>
        <dbReference type="ARBA" id="ARBA00022679"/>
    </source>
</evidence>
<evidence type="ECO:0000256" key="1">
    <source>
        <dbReference type="ARBA" id="ARBA00004496"/>
    </source>
</evidence>
<comment type="subcellular location">
    <subcellularLocation>
        <location evidence="1">Cytoplasm</location>
    </subcellularLocation>
</comment>
<proteinExistence type="predicted"/>
<evidence type="ECO:0000256" key="2">
    <source>
        <dbReference type="ARBA" id="ARBA00022490"/>
    </source>
</evidence>
<dbReference type="OrthoDB" id="206354at2759"/>
<dbReference type="GO" id="GO:0005737">
    <property type="term" value="C:cytoplasm"/>
    <property type="evidence" value="ECO:0007669"/>
    <property type="project" value="UniProtKB-SubCell"/>
</dbReference>
<gene>
    <name evidence="5" type="ORF">D0859_11739</name>
</gene>
<dbReference type="PANTHER" id="PTHR13200:SF0">
    <property type="entry name" value="EEF1A LYSINE METHYLTRANSFERASE 1"/>
    <property type="match status" value="1"/>
</dbReference>
<dbReference type="Pfam" id="PF10237">
    <property type="entry name" value="N6-adenineMlase"/>
    <property type="match status" value="1"/>
</dbReference>
<dbReference type="Proteomes" id="UP000281677">
    <property type="component" value="Unassembled WGS sequence"/>
</dbReference>
<dbReference type="EMBL" id="QWIT01000429">
    <property type="protein sequence ID" value="RMZ24231.1"/>
    <property type="molecule type" value="Genomic_DNA"/>
</dbReference>
<name>A0A3M7IFF0_HORWE</name>
<dbReference type="InterPro" id="IPR019369">
    <property type="entry name" value="Efm5/EEF1AKMT1"/>
</dbReference>
<keyword evidence="3" id="KW-0489">Methyltransferase</keyword>
<keyword evidence="4" id="KW-0808">Transferase</keyword>
<protein>
    <submittedName>
        <fullName evidence="5">Uncharacterized protein</fullName>
    </submittedName>
</protein>
<reference evidence="5 6" key="1">
    <citation type="journal article" date="2018" name="BMC Genomics">
        <title>Genomic evidence for intraspecific hybridization in a clonal and extremely halotolerant yeast.</title>
        <authorList>
            <person name="Gostincar C."/>
            <person name="Stajich J.E."/>
            <person name="Zupancic J."/>
            <person name="Zalar P."/>
            <person name="Gunde-Cimerman N."/>
        </authorList>
    </citation>
    <scope>NUCLEOTIDE SEQUENCE [LARGE SCALE GENOMIC DNA]</scope>
    <source>
        <strain evidence="5 6">EXF-120</strain>
    </source>
</reference>
<sequence>MNTECRLQHPLRLPTEIKGRFDRIICGPPFLSDDCQTKIAMTIRYLAQSWSATPIDEVMADSGLRFTAGTGAVTASLNQKLYSRINLQAMDFEPEHWNGLSDEWRRYADFERDAWE</sequence>
<evidence type="ECO:0000313" key="6">
    <source>
        <dbReference type="Proteomes" id="UP000281677"/>
    </source>
</evidence>
<dbReference type="GO" id="GO:0032259">
    <property type="term" value="P:methylation"/>
    <property type="evidence" value="ECO:0007669"/>
    <property type="project" value="UniProtKB-KW"/>
</dbReference>
<accession>A0A3M7IFF0</accession>
<dbReference type="GO" id="GO:0016279">
    <property type="term" value="F:protein-lysine N-methyltransferase activity"/>
    <property type="evidence" value="ECO:0007669"/>
    <property type="project" value="InterPro"/>
</dbReference>
<evidence type="ECO:0000256" key="3">
    <source>
        <dbReference type="ARBA" id="ARBA00022603"/>
    </source>
</evidence>
<organism evidence="5 6">
    <name type="scientific">Hortaea werneckii</name>
    <name type="common">Black yeast</name>
    <name type="synonym">Cladosporium werneckii</name>
    <dbReference type="NCBI Taxonomy" id="91943"/>
    <lineage>
        <taxon>Eukaryota</taxon>
        <taxon>Fungi</taxon>
        <taxon>Dikarya</taxon>
        <taxon>Ascomycota</taxon>
        <taxon>Pezizomycotina</taxon>
        <taxon>Dothideomycetes</taxon>
        <taxon>Dothideomycetidae</taxon>
        <taxon>Mycosphaerellales</taxon>
        <taxon>Teratosphaeriaceae</taxon>
        <taxon>Hortaea</taxon>
    </lineage>
</organism>
<dbReference type="AlphaFoldDB" id="A0A3M7IFF0"/>
<comment type="caution">
    <text evidence="5">The sequence shown here is derived from an EMBL/GenBank/DDBJ whole genome shotgun (WGS) entry which is preliminary data.</text>
</comment>
<evidence type="ECO:0000313" key="5">
    <source>
        <dbReference type="EMBL" id="RMZ24231.1"/>
    </source>
</evidence>
<dbReference type="PANTHER" id="PTHR13200">
    <property type="entry name" value="EEF1A LYSINE METHYLTRANSFERASE 1"/>
    <property type="match status" value="1"/>
</dbReference>
<keyword evidence="2" id="KW-0963">Cytoplasm</keyword>
<dbReference type="InterPro" id="IPR041370">
    <property type="entry name" value="Mlase_EEF1AKMT1/ZCCHC4"/>
</dbReference>